<keyword evidence="6 8" id="KW-0484">Methanogenesis</keyword>
<evidence type="ECO:0000256" key="6">
    <source>
        <dbReference type="ARBA" id="ARBA00022994"/>
    </source>
</evidence>
<dbReference type="SUPFAM" id="SSF55088">
    <property type="entry name" value="Methyl-coenzyme M reductase subunits"/>
    <property type="match status" value="1"/>
</dbReference>
<dbReference type="SMR" id="A0B6N7"/>
<dbReference type="AlphaFoldDB" id="A0B6N7"/>
<evidence type="ECO:0000256" key="2">
    <source>
        <dbReference type="ARBA" id="ARBA00005149"/>
    </source>
</evidence>
<protein>
    <recommendedName>
        <fullName evidence="8">Methyl-coenzyme M reductase subunit gamma</fullName>
        <ecNumber evidence="8">2.8.4.1</ecNumber>
    </recommendedName>
</protein>
<dbReference type="KEGG" id="mtp:Mthe_0570"/>
<accession>A0B6N7</accession>
<comment type="subunit">
    <text evidence="8">Hexamer of two alpha, two beta, and two gamma chains.</text>
</comment>
<dbReference type="Pfam" id="PF02240">
    <property type="entry name" value="MCR_gamma"/>
    <property type="match status" value="1"/>
</dbReference>
<dbReference type="UniPathway" id="UPA00646">
    <property type="reaction ID" value="UER00699"/>
</dbReference>
<proteinExistence type="inferred from homology"/>
<dbReference type="GeneID" id="4462464"/>
<comment type="cofactor">
    <cofactor evidence="1">
        <name>coenzyme F430</name>
        <dbReference type="ChEBI" id="CHEBI:60540"/>
    </cofactor>
</comment>
<dbReference type="Proteomes" id="UP000000674">
    <property type="component" value="Chromosome"/>
</dbReference>
<dbReference type="InterPro" id="IPR003178">
    <property type="entry name" value="Me_CoM_Rdtase_gsu"/>
</dbReference>
<comment type="catalytic activity">
    <reaction evidence="7">
        <text>coenzyme B + methyl-coenzyme M = methane + coenzyme M-coenzyme B heterodisulfide</text>
        <dbReference type="Rhea" id="RHEA:12532"/>
        <dbReference type="ChEBI" id="CHEBI:16183"/>
        <dbReference type="ChEBI" id="CHEBI:58286"/>
        <dbReference type="ChEBI" id="CHEBI:58411"/>
        <dbReference type="ChEBI" id="CHEBI:58596"/>
        <dbReference type="EC" id="2.8.4.1"/>
    </reaction>
    <physiologicalReaction direction="left-to-right" evidence="7">
        <dbReference type="Rhea" id="RHEA:12533"/>
    </physiologicalReaction>
</comment>
<dbReference type="STRING" id="349307.Mthe_0570"/>
<dbReference type="EC" id="2.8.4.1" evidence="8"/>
<keyword evidence="10" id="KW-1185">Reference proteome</keyword>
<dbReference type="OrthoDB" id="52520at2157"/>
<dbReference type="NCBIfam" id="TIGR03259">
    <property type="entry name" value="met_CoM_red_gam"/>
    <property type="match status" value="1"/>
</dbReference>
<evidence type="ECO:0000256" key="8">
    <source>
        <dbReference type="PIRNR" id="PIRNR000264"/>
    </source>
</evidence>
<comment type="subunit">
    <text evidence="4">MCR is a hexamer of two alpha, two beta, and two gamma chains, forming a dimer of heterotrimers.</text>
</comment>
<sequence length="255" mass="28816">MAYTPQYYPGNTSVGANRRKHMSGNLEKLRDIPEADVVAIMGHRAPGADYPSTHPPLKEMGEPDCPIRQLVEPTPGAAAGDRVRYSQFADSMYFAPSIPYWRSYWAAINCRGADPGTLSGRQIIEARERDIEAYTKKLMDSEMTDVARCSMRGCTVHGHSLRLEENGLMFDMLARTELGADGNVYYVKDQVGIPLDKKINVGKPMSEDELKKRTTIFRYDNVSFGGKVGARKFDEALEALHHMWEYRTKWGFRPE</sequence>
<comment type="pathway">
    <text evidence="2 8">One-carbon metabolism; methyl-coenzyme M reduction; methane from methyl-coenzyme M: step 1/1.</text>
</comment>
<organism evidence="9 10">
    <name type="scientific">Methanothrix thermoacetophila (strain DSM 6194 / JCM 14653 / NBRC 101360 / PT)</name>
    <name type="common">Methanosaeta thermophila</name>
    <dbReference type="NCBI Taxonomy" id="349307"/>
    <lineage>
        <taxon>Archaea</taxon>
        <taxon>Methanobacteriati</taxon>
        <taxon>Methanobacteriota</taxon>
        <taxon>Stenosarchaea group</taxon>
        <taxon>Methanomicrobia</taxon>
        <taxon>Methanotrichales</taxon>
        <taxon>Methanotrichaceae</taxon>
        <taxon>Methanothrix</taxon>
    </lineage>
</organism>
<keyword evidence="5 8" id="KW-0808">Transferase</keyword>
<comment type="similarity">
    <text evidence="3">Belongs to the methyl-coenzyme M reductase gamma subunit family.</text>
</comment>
<evidence type="ECO:0000256" key="7">
    <source>
        <dbReference type="ARBA" id="ARBA00047772"/>
    </source>
</evidence>
<dbReference type="InterPro" id="IPR009024">
    <property type="entry name" value="Me_CoM_Rdtase_Fd-like_fold"/>
</dbReference>
<evidence type="ECO:0000313" key="9">
    <source>
        <dbReference type="EMBL" id="ABK14361.1"/>
    </source>
</evidence>
<dbReference type="HOGENOM" id="CLU_1092436_0_0_2"/>
<evidence type="ECO:0000256" key="5">
    <source>
        <dbReference type="ARBA" id="ARBA00022679"/>
    </source>
</evidence>
<dbReference type="GO" id="GO:0015948">
    <property type="term" value="P:methanogenesis"/>
    <property type="evidence" value="ECO:0007669"/>
    <property type="project" value="UniProtKB-UniRule"/>
</dbReference>
<evidence type="ECO:0000313" key="10">
    <source>
        <dbReference type="Proteomes" id="UP000000674"/>
    </source>
</evidence>
<dbReference type="RefSeq" id="WP_011695758.1">
    <property type="nucleotide sequence ID" value="NC_008553.1"/>
</dbReference>
<gene>
    <name evidence="9" type="ordered locus">Mthe_0570</name>
</gene>
<name>A0B6N7_METTP</name>
<evidence type="ECO:0000256" key="3">
    <source>
        <dbReference type="ARBA" id="ARBA00008740"/>
    </source>
</evidence>
<dbReference type="Gene3D" id="3.90.320.20">
    <property type="entry name" value="Methyl-coenzyme M reductase, gamma subunit"/>
    <property type="match status" value="1"/>
</dbReference>
<dbReference type="PIRSF" id="PIRSF000264">
    <property type="entry name" value="Meth_CoM_rd_gama"/>
    <property type="match status" value="1"/>
</dbReference>
<dbReference type="InterPro" id="IPR036994">
    <property type="entry name" value="Me_CoM_Rdtase_gsu_sf"/>
</dbReference>
<evidence type="ECO:0000256" key="4">
    <source>
        <dbReference type="ARBA" id="ARBA00011155"/>
    </source>
</evidence>
<reference evidence="9 10" key="1">
    <citation type="submission" date="2006-10" db="EMBL/GenBank/DDBJ databases">
        <title>Complete sequence of Methanosaeta thermophila PT.</title>
        <authorList>
            <consortium name="US DOE Joint Genome Institute"/>
            <person name="Copeland A."/>
            <person name="Lucas S."/>
            <person name="Lapidus A."/>
            <person name="Barry K."/>
            <person name="Detter J.C."/>
            <person name="Glavina del Rio T."/>
            <person name="Hammon N."/>
            <person name="Israni S."/>
            <person name="Pitluck S."/>
            <person name="Chain P."/>
            <person name="Malfatti S."/>
            <person name="Shin M."/>
            <person name="Vergez L."/>
            <person name="Schmutz J."/>
            <person name="Larimer F."/>
            <person name="Land M."/>
            <person name="Hauser L."/>
            <person name="Kyrpides N."/>
            <person name="Kim E."/>
            <person name="Smith K.S."/>
            <person name="Ingram-Smith C."/>
            <person name="Richardson P."/>
        </authorList>
    </citation>
    <scope>NUCLEOTIDE SEQUENCE [LARGE SCALE GENOMIC DNA]</scope>
    <source>
        <strain evidence="10">DSM 6194 / JCM 14653 / NBRC 101360 / PT</strain>
    </source>
</reference>
<dbReference type="EMBL" id="CP000477">
    <property type="protein sequence ID" value="ABK14361.1"/>
    <property type="molecule type" value="Genomic_DNA"/>
</dbReference>
<evidence type="ECO:0000256" key="1">
    <source>
        <dbReference type="ARBA" id="ARBA00001952"/>
    </source>
</evidence>
<dbReference type="GO" id="GO:0050524">
    <property type="term" value="F:coenzyme-B sulfoethylthiotransferase activity"/>
    <property type="evidence" value="ECO:0007669"/>
    <property type="project" value="UniProtKB-UniRule"/>
</dbReference>